<organism evidence="2 3">
    <name type="scientific">Cirrhinus molitorella</name>
    <name type="common">mud carp</name>
    <dbReference type="NCBI Taxonomy" id="172907"/>
    <lineage>
        <taxon>Eukaryota</taxon>
        <taxon>Metazoa</taxon>
        <taxon>Chordata</taxon>
        <taxon>Craniata</taxon>
        <taxon>Vertebrata</taxon>
        <taxon>Euteleostomi</taxon>
        <taxon>Actinopterygii</taxon>
        <taxon>Neopterygii</taxon>
        <taxon>Teleostei</taxon>
        <taxon>Ostariophysi</taxon>
        <taxon>Cypriniformes</taxon>
        <taxon>Cyprinidae</taxon>
        <taxon>Labeoninae</taxon>
        <taxon>Labeonini</taxon>
        <taxon>Cirrhinus</taxon>
    </lineage>
</organism>
<gene>
    <name evidence="2" type="ORF">Q8A67_009236</name>
</gene>
<accession>A0AA88PYL1</accession>
<evidence type="ECO:0000313" key="2">
    <source>
        <dbReference type="EMBL" id="KAK2901121.1"/>
    </source>
</evidence>
<protein>
    <submittedName>
        <fullName evidence="2">Uncharacterized protein</fullName>
    </submittedName>
</protein>
<evidence type="ECO:0000313" key="3">
    <source>
        <dbReference type="Proteomes" id="UP001187343"/>
    </source>
</evidence>
<comment type="caution">
    <text evidence="2">The sequence shown here is derived from an EMBL/GenBank/DDBJ whole genome shotgun (WGS) entry which is preliminary data.</text>
</comment>
<dbReference type="EMBL" id="JAUYZG010000008">
    <property type="protein sequence ID" value="KAK2901121.1"/>
    <property type="molecule type" value="Genomic_DNA"/>
</dbReference>
<reference evidence="2" key="1">
    <citation type="submission" date="2023-08" db="EMBL/GenBank/DDBJ databases">
        <title>Chromosome-level Genome Assembly of mud carp (Cirrhinus molitorella).</title>
        <authorList>
            <person name="Liu H."/>
        </authorList>
    </citation>
    <scope>NUCLEOTIDE SEQUENCE</scope>
    <source>
        <strain evidence="2">Prfri</strain>
        <tissue evidence="2">Muscle</tissue>
    </source>
</reference>
<sequence>MEERQVFSGMKGDGSPVEKACTRLGQPVGRSGQEGESRFHWQLAAFGVFIGKSFVVERNERLSASLLPMPISPGQRS</sequence>
<dbReference type="Proteomes" id="UP001187343">
    <property type="component" value="Unassembled WGS sequence"/>
</dbReference>
<name>A0AA88PYL1_9TELE</name>
<proteinExistence type="predicted"/>
<dbReference type="AlphaFoldDB" id="A0AA88PYL1"/>
<evidence type="ECO:0000256" key="1">
    <source>
        <dbReference type="SAM" id="MobiDB-lite"/>
    </source>
</evidence>
<keyword evidence="3" id="KW-1185">Reference proteome</keyword>
<feature type="region of interest" description="Disordered" evidence="1">
    <location>
        <begin position="1"/>
        <end position="33"/>
    </location>
</feature>